<evidence type="ECO:0000256" key="2">
    <source>
        <dbReference type="ARBA" id="ARBA00022670"/>
    </source>
</evidence>
<dbReference type="Pfam" id="PF02586">
    <property type="entry name" value="SRAP"/>
    <property type="match status" value="1"/>
</dbReference>
<dbReference type="EC" id="3.4.-.-" evidence="8"/>
<evidence type="ECO:0000256" key="1">
    <source>
        <dbReference type="ARBA" id="ARBA00008136"/>
    </source>
</evidence>
<dbReference type="Gene3D" id="3.90.1680.10">
    <property type="entry name" value="SOS response associated peptidase-like"/>
    <property type="match status" value="1"/>
</dbReference>
<keyword evidence="7" id="KW-0456">Lyase</keyword>
<name>A0A975K6K8_9SPHN</name>
<keyword evidence="6" id="KW-0238">DNA-binding</keyword>
<comment type="similarity">
    <text evidence="1 8">Belongs to the SOS response-associated peptidase family.</text>
</comment>
<dbReference type="PANTHER" id="PTHR13604:SF0">
    <property type="entry name" value="ABASIC SITE PROCESSING PROTEIN HMCES"/>
    <property type="match status" value="1"/>
</dbReference>
<evidence type="ECO:0000313" key="10">
    <source>
        <dbReference type="Proteomes" id="UP000681425"/>
    </source>
</evidence>
<dbReference type="PANTHER" id="PTHR13604">
    <property type="entry name" value="DC12-RELATED"/>
    <property type="match status" value="1"/>
</dbReference>
<dbReference type="GO" id="GO:0016829">
    <property type="term" value="F:lyase activity"/>
    <property type="evidence" value="ECO:0007669"/>
    <property type="project" value="UniProtKB-KW"/>
</dbReference>
<organism evidence="9 10">
    <name type="scientific">Sphingobium phenoxybenzoativorans</name>
    <dbReference type="NCBI Taxonomy" id="1592790"/>
    <lineage>
        <taxon>Bacteria</taxon>
        <taxon>Pseudomonadati</taxon>
        <taxon>Pseudomonadota</taxon>
        <taxon>Alphaproteobacteria</taxon>
        <taxon>Sphingomonadales</taxon>
        <taxon>Sphingomonadaceae</taxon>
        <taxon>Sphingobium</taxon>
    </lineage>
</organism>
<gene>
    <name evidence="9" type="ORF">KFK14_18735</name>
</gene>
<proteinExistence type="inferred from homology"/>
<evidence type="ECO:0000256" key="3">
    <source>
        <dbReference type="ARBA" id="ARBA00022763"/>
    </source>
</evidence>
<dbReference type="Proteomes" id="UP000681425">
    <property type="component" value="Chromosome"/>
</dbReference>
<keyword evidence="2 8" id="KW-0645">Protease</keyword>
<keyword evidence="10" id="KW-1185">Reference proteome</keyword>
<keyword evidence="3" id="KW-0227">DNA damage</keyword>
<dbReference type="KEGG" id="spph:KFK14_18735"/>
<evidence type="ECO:0000256" key="4">
    <source>
        <dbReference type="ARBA" id="ARBA00022801"/>
    </source>
</evidence>
<accession>A0A975K6K8</accession>
<protein>
    <recommendedName>
        <fullName evidence="8">Abasic site processing protein</fullName>
        <ecNumber evidence="8">3.4.-.-</ecNumber>
    </recommendedName>
</protein>
<dbReference type="RefSeq" id="WP_070156301.1">
    <property type="nucleotide sequence ID" value="NZ_CP073910.1"/>
</dbReference>
<evidence type="ECO:0000256" key="6">
    <source>
        <dbReference type="ARBA" id="ARBA00023125"/>
    </source>
</evidence>
<evidence type="ECO:0000256" key="7">
    <source>
        <dbReference type="ARBA" id="ARBA00023239"/>
    </source>
</evidence>
<dbReference type="InterPro" id="IPR036590">
    <property type="entry name" value="SRAP-like"/>
</dbReference>
<dbReference type="GO" id="GO:0006508">
    <property type="term" value="P:proteolysis"/>
    <property type="evidence" value="ECO:0007669"/>
    <property type="project" value="UniProtKB-KW"/>
</dbReference>
<dbReference type="GO" id="GO:0008233">
    <property type="term" value="F:peptidase activity"/>
    <property type="evidence" value="ECO:0007669"/>
    <property type="project" value="UniProtKB-KW"/>
</dbReference>
<dbReference type="AlphaFoldDB" id="A0A975K6K8"/>
<dbReference type="EMBL" id="CP073910">
    <property type="protein sequence ID" value="QUT05028.1"/>
    <property type="molecule type" value="Genomic_DNA"/>
</dbReference>
<evidence type="ECO:0000313" key="9">
    <source>
        <dbReference type="EMBL" id="QUT05028.1"/>
    </source>
</evidence>
<keyword evidence="5" id="KW-0190">Covalent protein-DNA linkage</keyword>
<sequence length="200" mass="22469">MSDRYQIDANAPEIARLFGAEIAGETPVPKLLNPGDQGLVVRQEGSRRILSAMLWGFPLQPSKAALRRHPKAKPKPVNKAKGLTRPFWKEVAENPANRCLIPVTRFVEPPVKRPSEQTWFAVPDQPILAWAGLWKASEEWGDVYSAVMTEACAYVAPVHDRMPVILHPRDWDRWMHGTLQDALMLQQPYGGEMVVETNVG</sequence>
<reference evidence="9" key="1">
    <citation type="submission" date="2021-04" db="EMBL/GenBank/DDBJ databases">
        <title>Isolation of p-tert-butylphenol degrading bacteria Sphingobium phenoxybenzoativorans Tas13 from active sludge.</title>
        <authorList>
            <person name="Li Y."/>
        </authorList>
    </citation>
    <scope>NUCLEOTIDE SEQUENCE</scope>
    <source>
        <strain evidence="9">Tas13</strain>
    </source>
</reference>
<dbReference type="InterPro" id="IPR003738">
    <property type="entry name" value="SRAP"/>
</dbReference>
<dbReference type="SUPFAM" id="SSF143081">
    <property type="entry name" value="BB1717-like"/>
    <property type="match status" value="1"/>
</dbReference>
<evidence type="ECO:0000256" key="8">
    <source>
        <dbReference type="RuleBase" id="RU364100"/>
    </source>
</evidence>
<keyword evidence="4 8" id="KW-0378">Hydrolase</keyword>
<evidence type="ECO:0000256" key="5">
    <source>
        <dbReference type="ARBA" id="ARBA00023124"/>
    </source>
</evidence>
<dbReference type="GO" id="GO:0003697">
    <property type="term" value="F:single-stranded DNA binding"/>
    <property type="evidence" value="ECO:0007669"/>
    <property type="project" value="InterPro"/>
</dbReference>
<dbReference type="GO" id="GO:0106300">
    <property type="term" value="P:protein-DNA covalent cross-linking repair"/>
    <property type="evidence" value="ECO:0007669"/>
    <property type="project" value="InterPro"/>
</dbReference>